<evidence type="ECO:0000256" key="4">
    <source>
        <dbReference type="ARBA" id="ARBA00023002"/>
    </source>
</evidence>
<comment type="caution">
    <text evidence="9">The sequence shown here is derived from an EMBL/GenBank/DDBJ whole genome shotgun (WGS) entry which is preliminary data.</text>
</comment>
<dbReference type="PIRSF" id="PIRSF500134">
    <property type="entry name" value="UDPglc_DH_bac"/>
    <property type="match status" value="1"/>
</dbReference>
<dbReference type="Gene3D" id="3.40.50.720">
    <property type="entry name" value="NAD(P)-binding Rossmann-like Domain"/>
    <property type="match status" value="2"/>
</dbReference>
<dbReference type="InterPro" id="IPR008927">
    <property type="entry name" value="6-PGluconate_DH-like_C_sf"/>
</dbReference>
<dbReference type="Proteomes" id="UP001197114">
    <property type="component" value="Unassembled WGS sequence"/>
</dbReference>
<dbReference type="SUPFAM" id="SSF48179">
    <property type="entry name" value="6-phosphogluconate dehydrogenase C-terminal domain-like"/>
    <property type="match status" value="1"/>
</dbReference>
<protein>
    <recommendedName>
        <fullName evidence="3 7">UDP-glucose 6-dehydrogenase</fullName>
        <ecNumber evidence="3 7">1.1.1.22</ecNumber>
    </recommendedName>
</protein>
<dbReference type="Pfam" id="PF03720">
    <property type="entry name" value="UDPG_MGDP_dh_C"/>
    <property type="match status" value="1"/>
</dbReference>
<dbReference type="Pfam" id="PF00984">
    <property type="entry name" value="UDPG_MGDP_dh"/>
    <property type="match status" value="1"/>
</dbReference>
<dbReference type="SUPFAM" id="SSF51735">
    <property type="entry name" value="NAD(P)-binding Rossmann-fold domains"/>
    <property type="match status" value="1"/>
</dbReference>
<comment type="catalytic activity">
    <reaction evidence="6 7">
        <text>UDP-alpha-D-glucose + 2 NAD(+) + H2O = UDP-alpha-D-glucuronate + 2 NADH + 3 H(+)</text>
        <dbReference type="Rhea" id="RHEA:23596"/>
        <dbReference type="ChEBI" id="CHEBI:15377"/>
        <dbReference type="ChEBI" id="CHEBI:15378"/>
        <dbReference type="ChEBI" id="CHEBI:57540"/>
        <dbReference type="ChEBI" id="CHEBI:57945"/>
        <dbReference type="ChEBI" id="CHEBI:58052"/>
        <dbReference type="ChEBI" id="CHEBI:58885"/>
        <dbReference type="EC" id="1.1.1.22"/>
    </reaction>
</comment>
<keyword evidence="5 7" id="KW-0520">NAD</keyword>
<comment type="similarity">
    <text evidence="2 7">Belongs to the UDP-glucose/GDP-mannose dehydrogenase family.</text>
</comment>
<dbReference type="InterPro" id="IPR036291">
    <property type="entry name" value="NAD(P)-bd_dom_sf"/>
</dbReference>
<accession>A0ABS6YNW0</accession>
<keyword evidence="10" id="KW-1185">Reference proteome</keyword>
<sequence>MALKITVIGTGYLGATHAAAMAELGFEVLGLDIVPEKIDMLQRGEVPMYEPGLEELLRKHVAGIEGATGRLRFTMDWAEAADFGDVHFICVNTPQKHGEYACDMSYVDSAVESLAKHLNKAALVVGKSTVPVGSADRLAARILELAPAGDEVELAWNPEFLREGFAVRDTLRPDRIVVGVRSERAEKLLREVYATPVAEGSPFVVTDFPTAELVKTSANSFLATKISFINAMAEVCEAAGGDVVKLAEALGHDDRIGKKFLRAGIGFGGGCLPKDIRAFMARAGELGADQALTFLREIDSINMRRRGQMVEMAREALGGGSFLGKRVAVLGATFKPDSDDVRDSPALNVAGQIHLQGGQVTVYDPKGMGNARRLFPTLGYADTAVDAVRGADVVLHLTEWREFRELDAAALASVAAAPVILDGRNALDPAVWRAAGWTYRAMGRPTA</sequence>
<evidence type="ECO:0000259" key="8">
    <source>
        <dbReference type="SMART" id="SM00984"/>
    </source>
</evidence>
<gene>
    <name evidence="9" type="ORF">GKQ77_16120</name>
</gene>
<dbReference type="InterPro" id="IPR014027">
    <property type="entry name" value="UDP-Glc/GDP-Man_DH_C"/>
</dbReference>
<proteinExistence type="inferred from homology"/>
<evidence type="ECO:0000256" key="1">
    <source>
        <dbReference type="ARBA" id="ARBA00004701"/>
    </source>
</evidence>
<evidence type="ECO:0000256" key="6">
    <source>
        <dbReference type="ARBA" id="ARBA00047473"/>
    </source>
</evidence>
<dbReference type="EMBL" id="WMBF01000157">
    <property type="protein sequence ID" value="MBW5423074.1"/>
    <property type="molecule type" value="Genomic_DNA"/>
</dbReference>
<dbReference type="InterPro" id="IPR028357">
    <property type="entry name" value="UDPglc_DH_bac"/>
</dbReference>
<dbReference type="EC" id="1.1.1.22" evidence="3 7"/>
<dbReference type="SMART" id="SM00984">
    <property type="entry name" value="UDPG_MGDP_dh_C"/>
    <property type="match status" value="1"/>
</dbReference>
<dbReference type="Pfam" id="PF03721">
    <property type="entry name" value="UDPG_MGDP_dh_N"/>
    <property type="match status" value="1"/>
</dbReference>
<evidence type="ECO:0000256" key="3">
    <source>
        <dbReference type="ARBA" id="ARBA00012954"/>
    </source>
</evidence>
<dbReference type="NCBIfam" id="TIGR03026">
    <property type="entry name" value="NDP-sugDHase"/>
    <property type="match status" value="1"/>
</dbReference>
<evidence type="ECO:0000256" key="5">
    <source>
        <dbReference type="ARBA" id="ARBA00023027"/>
    </source>
</evidence>
<organism evidence="9 10">
    <name type="scientific">Streptomyces anatolicus</name>
    <dbReference type="NCBI Taxonomy" id="2675858"/>
    <lineage>
        <taxon>Bacteria</taxon>
        <taxon>Bacillati</taxon>
        <taxon>Actinomycetota</taxon>
        <taxon>Actinomycetes</taxon>
        <taxon>Kitasatosporales</taxon>
        <taxon>Streptomycetaceae</taxon>
        <taxon>Streptomyces</taxon>
    </lineage>
</organism>
<comment type="pathway">
    <text evidence="1">Nucleotide-sugar biosynthesis; UDP-alpha-D-glucuronate biosynthesis; UDP-alpha-D-glucuronate from UDP-alpha-D-glucose: step 1/1.</text>
</comment>
<dbReference type="RefSeq" id="WP_219689474.1">
    <property type="nucleotide sequence ID" value="NZ_WMBF01000157.1"/>
</dbReference>
<dbReference type="InterPro" id="IPR001732">
    <property type="entry name" value="UDP-Glc/GDP-Man_DH_N"/>
</dbReference>
<feature type="domain" description="UDP-glucose/GDP-mannose dehydrogenase C-terminal" evidence="8">
    <location>
        <begin position="328"/>
        <end position="429"/>
    </location>
</feature>
<dbReference type="PANTHER" id="PTHR43750:SF3">
    <property type="entry name" value="UDP-GLUCOSE 6-DEHYDROGENASE TUAD"/>
    <property type="match status" value="1"/>
</dbReference>
<dbReference type="Gene3D" id="1.20.5.100">
    <property type="entry name" value="Cytochrome c1, transmembrane anchor, C-terminal"/>
    <property type="match status" value="1"/>
</dbReference>
<evidence type="ECO:0000256" key="2">
    <source>
        <dbReference type="ARBA" id="ARBA00006601"/>
    </source>
</evidence>
<dbReference type="PIRSF" id="PIRSF000124">
    <property type="entry name" value="UDPglc_GDPman_dh"/>
    <property type="match status" value="1"/>
</dbReference>
<evidence type="ECO:0000256" key="7">
    <source>
        <dbReference type="PIRNR" id="PIRNR000124"/>
    </source>
</evidence>
<dbReference type="InterPro" id="IPR036220">
    <property type="entry name" value="UDP-Glc/GDP-Man_DH_C_sf"/>
</dbReference>
<reference evidence="9 10" key="1">
    <citation type="submission" date="2019-11" db="EMBL/GenBank/DDBJ databases">
        <authorList>
            <person name="Ay H."/>
        </authorList>
    </citation>
    <scope>NUCLEOTIDE SEQUENCE [LARGE SCALE GENOMIC DNA]</scope>
    <source>
        <strain evidence="9 10">BG9H</strain>
    </source>
</reference>
<dbReference type="InterPro" id="IPR017476">
    <property type="entry name" value="UDP-Glc/GDP-Man"/>
</dbReference>
<name>A0ABS6YNW0_9ACTN</name>
<dbReference type="SUPFAM" id="SSF52413">
    <property type="entry name" value="UDP-glucose/GDP-mannose dehydrogenase C-terminal domain"/>
    <property type="match status" value="1"/>
</dbReference>
<dbReference type="InterPro" id="IPR014026">
    <property type="entry name" value="UDP-Glc/GDP-Man_DH_dimer"/>
</dbReference>
<evidence type="ECO:0000313" key="10">
    <source>
        <dbReference type="Proteomes" id="UP001197114"/>
    </source>
</evidence>
<dbReference type="PANTHER" id="PTHR43750">
    <property type="entry name" value="UDP-GLUCOSE 6-DEHYDROGENASE TUAD"/>
    <property type="match status" value="1"/>
</dbReference>
<keyword evidence="4 7" id="KW-0560">Oxidoreductase</keyword>
<evidence type="ECO:0000313" key="9">
    <source>
        <dbReference type="EMBL" id="MBW5423074.1"/>
    </source>
</evidence>